<protein>
    <recommendedName>
        <fullName evidence="5">4Fe-4S ferredoxin-type domain-containing protein</fullName>
    </recommendedName>
</protein>
<dbReference type="PANTHER" id="PTHR43687:SF5">
    <property type="entry name" value="4FE-4S FERREDOXIN-TYPE DOMAIN-CONTAINING PROTEIN"/>
    <property type="match status" value="1"/>
</dbReference>
<dbReference type="GO" id="GO:0046872">
    <property type="term" value="F:metal ion binding"/>
    <property type="evidence" value="ECO:0007669"/>
    <property type="project" value="UniProtKB-KW"/>
</dbReference>
<dbReference type="SUPFAM" id="SSF54862">
    <property type="entry name" value="4Fe-4S ferredoxins"/>
    <property type="match status" value="1"/>
</dbReference>
<dbReference type="RefSeq" id="WP_131007276.1">
    <property type="nucleotide sequence ID" value="NZ_BFAX01000003.1"/>
</dbReference>
<keyword evidence="2" id="KW-0479">Metal-binding</keyword>
<gene>
    <name evidence="6" type="ORF">MHHB_P0735</name>
</gene>
<dbReference type="Proteomes" id="UP000290527">
    <property type="component" value="Unassembled WGS sequence"/>
</dbReference>
<evidence type="ECO:0000256" key="2">
    <source>
        <dbReference type="ARBA" id="ARBA00022723"/>
    </source>
</evidence>
<organism evidence="6 7">
    <name type="scientific">Methanofervidicoccus abyssi</name>
    <dbReference type="NCBI Taxonomy" id="2082189"/>
    <lineage>
        <taxon>Archaea</taxon>
        <taxon>Methanobacteriati</taxon>
        <taxon>Methanobacteriota</taxon>
        <taxon>Methanomada group</taxon>
        <taxon>Methanococci</taxon>
        <taxon>Methanococcales</taxon>
        <taxon>Methanofervidicoccus</taxon>
    </lineage>
</organism>
<evidence type="ECO:0000256" key="3">
    <source>
        <dbReference type="ARBA" id="ARBA00023004"/>
    </source>
</evidence>
<dbReference type="PROSITE" id="PS51379">
    <property type="entry name" value="4FE4S_FER_2"/>
    <property type="match status" value="2"/>
</dbReference>
<evidence type="ECO:0000313" key="6">
    <source>
        <dbReference type="EMBL" id="GBF36505.1"/>
    </source>
</evidence>
<evidence type="ECO:0000256" key="4">
    <source>
        <dbReference type="ARBA" id="ARBA00023014"/>
    </source>
</evidence>
<comment type="caution">
    <text evidence="6">The sequence shown here is derived from an EMBL/GenBank/DDBJ whole genome shotgun (WGS) entry which is preliminary data.</text>
</comment>
<evidence type="ECO:0000256" key="1">
    <source>
        <dbReference type="ARBA" id="ARBA00022485"/>
    </source>
</evidence>
<dbReference type="EMBL" id="BFAX01000003">
    <property type="protein sequence ID" value="GBF36505.1"/>
    <property type="molecule type" value="Genomic_DNA"/>
</dbReference>
<dbReference type="InterPro" id="IPR050572">
    <property type="entry name" value="Fe-S_Ferredoxin"/>
</dbReference>
<feature type="domain" description="4Fe-4S ferredoxin-type" evidence="5">
    <location>
        <begin position="33"/>
        <end position="62"/>
    </location>
</feature>
<dbReference type="Gene3D" id="3.30.70.20">
    <property type="match status" value="1"/>
</dbReference>
<accession>A0A401HQL3</accession>
<name>A0A401HQL3_9EURY</name>
<dbReference type="Pfam" id="PF13237">
    <property type="entry name" value="Fer4_10"/>
    <property type="match status" value="1"/>
</dbReference>
<dbReference type="AlphaFoldDB" id="A0A401HQL3"/>
<keyword evidence="1" id="KW-0004">4Fe-4S</keyword>
<dbReference type="PANTHER" id="PTHR43687">
    <property type="entry name" value="ADENYLYLSULFATE REDUCTASE, BETA SUBUNIT"/>
    <property type="match status" value="1"/>
</dbReference>
<reference evidence="6 7" key="1">
    <citation type="journal article" date="2019" name="Int. J. Syst. Evol. Microbiol.">
        <title>Methanofervidicoccus abyssi gen. nov., sp. nov., a hydrogenotrophic methanogen, isolated from a hydrothermal vent chimney in the Mid-Cayman Spreading Center, the Caribbean Sea.</title>
        <authorList>
            <person name="Sakai S."/>
            <person name="Takaki Y."/>
            <person name="Miyazaki M."/>
            <person name="Ogawara M."/>
            <person name="Yanagawa K."/>
            <person name="Miyazaki J."/>
            <person name="Takai K."/>
        </authorList>
    </citation>
    <scope>NUCLEOTIDE SEQUENCE [LARGE SCALE GENOMIC DNA]</scope>
    <source>
        <strain evidence="6 7">HHB</strain>
    </source>
</reference>
<evidence type="ECO:0000313" key="7">
    <source>
        <dbReference type="Proteomes" id="UP000290527"/>
    </source>
</evidence>
<sequence>MVVIIDYSKCKGLDCAECVNVCPMEVFKIEKDKVVVSNEDVCTFCRVCEDVCLENAIEVRDE</sequence>
<dbReference type="OrthoDB" id="5583at2157"/>
<feature type="domain" description="4Fe-4S ferredoxin-type" evidence="5">
    <location>
        <begin position="1"/>
        <end position="32"/>
    </location>
</feature>
<evidence type="ECO:0000259" key="5">
    <source>
        <dbReference type="PROSITE" id="PS51379"/>
    </source>
</evidence>
<keyword evidence="7" id="KW-1185">Reference proteome</keyword>
<dbReference type="GO" id="GO:0051539">
    <property type="term" value="F:4 iron, 4 sulfur cluster binding"/>
    <property type="evidence" value="ECO:0007669"/>
    <property type="project" value="UniProtKB-KW"/>
</dbReference>
<dbReference type="InterPro" id="IPR017896">
    <property type="entry name" value="4Fe4S_Fe-S-bd"/>
</dbReference>
<keyword evidence="4" id="KW-0411">Iron-sulfur</keyword>
<keyword evidence="3" id="KW-0408">Iron</keyword>
<proteinExistence type="predicted"/>